<name>A0ABV1HXX8_9FIRM</name>
<protein>
    <submittedName>
        <fullName evidence="1">DUF2284 domain-containing protein</fullName>
    </submittedName>
</protein>
<dbReference type="InterPro" id="IPR019271">
    <property type="entry name" value="DUF2284_metal-binding"/>
</dbReference>
<evidence type="ECO:0000313" key="1">
    <source>
        <dbReference type="EMBL" id="MEQ2577774.1"/>
    </source>
</evidence>
<accession>A0ABV1HXX8</accession>
<dbReference type="Pfam" id="PF10050">
    <property type="entry name" value="DUF2284"/>
    <property type="match status" value="1"/>
</dbReference>
<dbReference type="EMBL" id="JBBMFC010000003">
    <property type="protein sequence ID" value="MEQ2577774.1"/>
    <property type="molecule type" value="Genomic_DNA"/>
</dbReference>
<organism evidence="1 2">
    <name type="scientific">Hominiventricola aquisgranensis</name>
    <dbReference type="NCBI Taxonomy" id="3133164"/>
    <lineage>
        <taxon>Bacteria</taxon>
        <taxon>Bacillati</taxon>
        <taxon>Bacillota</taxon>
        <taxon>Clostridia</taxon>
        <taxon>Lachnospirales</taxon>
        <taxon>Lachnospiraceae</taxon>
        <taxon>Hominiventricola</taxon>
    </lineage>
</organism>
<comment type="caution">
    <text evidence="1">The sequence shown here is derived from an EMBL/GenBank/DDBJ whole genome shotgun (WGS) entry which is preliminary data.</text>
</comment>
<evidence type="ECO:0000313" key="2">
    <source>
        <dbReference type="Proteomes" id="UP001470288"/>
    </source>
</evidence>
<reference evidence="1 2" key="1">
    <citation type="submission" date="2024-03" db="EMBL/GenBank/DDBJ databases">
        <title>Human intestinal bacterial collection.</title>
        <authorList>
            <person name="Pauvert C."/>
            <person name="Hitch T.C.A."/>
            <person name="Clavel T."/>
        </authorList>
    </citation>
    <scope>NUCLEOTIDE SEQUENCE [LARGE SCALE GENOMIC DNA]</scope>
    <source>
        <strain evidence="1 2">CLA-AA-H78B</strain>
    </source>
</reference>
<sequence length="184" mass="21743">MKDYRTEVIVKKLPVSRLVTYLDPKTSNEACKKCTNYNNDWSCPPGQPDPFEYLKPYQDAYLIAVKIHYSEELRERIKTPEGMDWVRRNLFQKVQLHLQVILLELEKQYPGSLSISTCLLCKRCARLDDLPCRHPEDQRYSMTCLGFQFTRLLEEELGIKLQWFDNKLPEYQVTVSSLLCNQEE</sequence>
<proteinExistence type="predicted"/>
<dbReference type="RefSeq" id="WP_118439350.1">
    <property type="nucleotide sequence ID" value="NZ_JBBMFC010000003.1"/>
</dbReference>
<dbReference type="Proteomes" id="UP001470288">
    <property type="component" value="Unassembled WGS sequence"/>
</dbReference>
<keyword evidence="2" id="KW-1185">Reference proteome</keyword>
<gene>
    <name evidence="1" type="ORF">WMO62_02815</name>
</gene>